<protein>
    <submittedName>
        <fullName evidence="1">Uncharacterized protein</fullName>
    </submittedName>
</protein>
<gene>
    <name evidence="1" type="ORF">MSIMFB_00553</name>
</gene>
<evidence type="ECO:0000313" key="2">
    <source>
        <dbReference type="Proteomes" id="UP000554965"/>
    </source>
</evidence>
<sequence>MNTLKGRVARVRALLKPTPGGLAPRQGCTKYRPARYEYLEHAGMARAAHRL</sequence>
<accession>A0A7Z7IGK9</accession>
<dbReference type="Proteomes" id="UP000554965">
    <property type="component" value="Unassembled WGS sequence"/>
</dbReference>
<proteinExistence type="predicted"/>
<name>A0A7Z7IGK9_9MYCO</name>
<evidence type="ECO:0000313" key="1">
    <source>
        <dbReference type="EMBL" id="SOJ53049.1"/>
    </source>
</evidence>
<reference evidence="1 2" key="1">
    <citation type="submission" date="2017-10" db="EMBL/GenBank/DDBJ databases">
        <authorList>
            <consortium name="Urmite Genomes"/>
        </authorList>
    </citation>
    <scope>NUCLEOTIDE SEQUENCE [LARGE SCALE GENOMIC DNA]</scope>
    <source>
        <strain evidence="1 2">FB-527</strain>
    </source>
</reference>
<keyword evidence="2" id="KW-1185">Reference proteome</keyword>
<organism evidence="1 2">
    <name type="scientific">Mycobacterium simulans</name>
    <dbReference type="NCBI Taxonomy" id="627089"/>
    <lineage>
        <taxon>Bacteria</taxon>
        <taxon>Bacillati</taxon>
        <taxon>Actinomycetota</taxon>
        <taxon>Actinomycetes</taxon>
        <taxon>Mycobacteriales</taxon>
        <taxon>Mycobacteriaceae</taxon>
        <taxon>Mycobacterium</taxon>
    </lineage>
</organism>
<comment type="caution">
    <text evidence="1">The sequence shown here is derived from an EMBL/GenBank/DDBJ whole genome shotgun (WGS) entry which is preliminary data.</text>
</comment>
<dbReference type="EMBL" id="OCTY01000002">
    <property type="protein sequence ID" value="SOJ53049.1"/>
    <property type="molecule type" value="Genomic_DNA"/>
</dbReference>
<dbReference type="AlphaFoldDB" id="A0A7Z7IGK9"/>